<reference evidence="1 2" key="1">
    <citation type="submission" date="2023-02" db="EMBL/GenBank/DDBJ databases">
        <title>Genome sequence of Lentisphaera profundi SAORIC-696.</title>
        <authorList>
            <person name="Kim e."/>
            <person name="Cho J.-C."/>
            <person name="Choi A."/>
            <person name="Kang I."/>
        </authorList>
    </citation>
    <scope>NUCLEOTIDE SEQUENCE [LARGE SCALE GENOMIC DNA]</scope>
    <source>
        <strain evidence="1 2">SAORIC-696</strain>
    </source>
</reference>
<evidence type="ECO:0000313" key="1">
    <source>
        <dbReference type="EMBL" id="WDE96556.1"/>
    </source>
</evidence>
<name>A0ABY7VRP9_9BACT</name>
<organism evidence="1 2">
    <name type="scientific">Lentisphaera profundi</name>
    <dbReference type="NCBI Taxonomy" id="1658616"/>
    <lineage>
        <taxon>Bacteria</taxon>
        <taxon>Pseudomonadati</taxon>
        <taxon>Lentisphaerota</taxon>
        <taxon>Lentisphaeria</taxon>
        <taxon>Lentisphaerales</taxon>
        <taxon>Lentisphaeraceae</taxon>
        <taxon>Lentisphaera</taxon>
    </lineage>
</organism>
<proteinExistence type="predicted"/>
<dbReference type="Proteomes" id="UP001214250">
    <property type="component" value="Chromosome 1"/>
</dbReference>
<protein>
    <submittedName>
        <fullName evidence="1">Uncharacterized protein</fullName>
    </submittedName>
</protein>
<dbReference type="EMBL" id="CP117811">
    <property type="protein sequence ID" value="WDE96556.1"/>
    <property type="molecule type" value="Genomic_DNA"/>
</dbReference>
<sequence>MEEQSDAKLFKIYASDLIRIHQFIKNGSEILDKELIELLLKRQAFWSSARTISIFKNEVIVEKKNNSIICVSSEFPG</sequence>
<evidence type="ECO:0000313" key="2">
    <source>
        <dbReference type="Proteomes" id="UP001214250"/>
    </source>
</evidence>
<dbReference type="RefSeq" id="WP_274150621.1">
    <property type="nucleotide sequence ID" value="NZ_CP117811.1"/>
</dbReference>
<keyword evidence="2" id="KW-1185">Reference proteome</keyword>
<gene>
    <name evidence="1" type="ORF">PQO03_01065</name>
</gene>
<accession>A0ABY7VRP9</accession>